<dbReference type="EMBL" id="MDDG01000002">
    <property type="protein sequence ID" value="OQE44560.1"/>
    <property type="molecule type" value="Genomic_DNA"/>
</dbReference>
<dbReference type="Pfam" id="PF00698">
    <property type="entry name" value="Acyl_transf_1"/>
    <property type="match status" value="1"/>
</dbReference>
<feature type="region of interest" description="C-terminal hotdog fold" evidence="7">
    <location>
        <begin position="1114"/>
        <end position="1274"/>
    </location>
</feature>
<dbReference type="InterPro" id="IPR020806">
    <property type="entry name" value="PKS_PP-bd"/>
</dbReference>
<dbReference type="PROSITE" id="PS52019">
    <property type="entry name" value="PKS_MFAS_DH"/>
    <property type="match status" value="1"/>
</dbReference>
<dbReference type="Gene3D" id="3.10.129.110">
    <property type="entry name" value="Polyketide synthase dehydratase"/>
    <property type="match status" value="1"/>
</dbReference>
<dbReference type="Pfam" id="PF00109">
    <property type="entry name" value="ketoacyl-synt"/>
    <property type="match status" value="1"/>
</dbReference>
<dbReference type="InterPro" id="IPR014043">
    <property type="entry name" value="Acyl_transferase_dom"/>
</dbReference>
<evidence type="ECO:0000256" key="5">
    <source>
        <dbReference type="ARBA" id="ARBA00023268"/>
    </source>
</evidence>
<dbReference type="SUPFAM" id="SSF53901">
    <property type="entry name" value="Thiolase-like"/>
    <property type="match status" value="1"/>
</dbReference>
<dbReference type="SMART" id="SM00823">
    <property type="entry name" value="PKS_PP"/>
    <property type="match status" value="1"/>
</dbReference>
<dbReference type="InterPro" id="IPR020807">
    <property type="entry name" value="PKS_DH"/>
</dbReference>
<evidence type="ECO:0000256" key="3">
    <source>
        <dbReference type="ARBA" id="ARBA00022679"/>
    </source>
</evidence>
<evidence type="ECO:0000256" key="1">
    <source>
        <dbReference type="ARBA" id="ARBA00022450"/>
    </source>
</evidence>
<dbReference type="SMART" id="SM00829">
    <property type="entry name" value="PKS_ER"/>
    <property type="match status" value="1"/>
</dbReference>
<dbReference type="SMART" id="SM00827">
    <property type="entry name" value="PKS_AT"/>
    <property type="match status" value="1"/>
</dbReference>
<keyword evidence="5" id="KW-0511">Multifunctional enzyme</keyword>
<dbReference type="InterPro" id="IPR029063">
    <property type="entry name" value="SAM-dependent_MTases_sf"/>
</dbReference>
<name>A0A1V6V1L1_9EURO</name>
<dbReference type="InterPro" id="IPR013968">
    <property type="entry name" value="PKS_KR"/>
</dbReference>
<dbReference type="GO" id="GO:0004312">
    <property type="term" value="F:fatty acid synthase activity"/>
    <property type="evidence" value="ECO:0007669"/>
    <property type="project" value="TreeGrafter"/>
</dbReference>
<dbReference type="InterPro" id="IPR036736">
    <property type="entry name" value="ACP-like_sf"/>
</dbReference>
<keyword evidence="13" id="KW-1185">Reference proteome</keyword>
<organism evidence="12 13">
    <name type="scientific">Penicillium coprophilum</name>
    <dbReference type="NCBI Taxonomy" id="36646"/>
    <lineage>
        <taxon>Eukaryota</taxon>
        <taxon>Fungi</taxon>
        <taxon>Dikarya</taxon>
        <taxon>Ascomycota</taxon>
        <taxon>Pezizomycotina</taxon>
        <taxon>Eurotiomycetes</taxon>
        <taxon>Eurotiomycetidae</taxon>
        <taxon>Eurotiales</taxon>
        <taxon>Aspergillaceae</taxon>
        <taxon>Penicillium</taxon>
    </lineage>
</organism>
<feature type="region of interest" description="Disordered" evidence="8">
    <location>
        <begin position="269"/>
        <end position="288"/>
    </location>
</feature>
<dbReference type="CDD" id="cd02440">
    <property type="entry name" value="AdoMet_MTases"/>
    <property type="match status" value="1"/>
</dbReference>
<dbReference type="Pfam" id="PF23297">
    <property type="entry name" value="ACP_SdgA_C"/>
    <property type="match status" value="1"/>
</dbReference>
<dbReference type="Pfam" id="PF02801">
    <property type="entry name" value="Ketoacyl-synt_C"/>
    <property type="match status" value="1"/>
</dbReference>
<dbReference type="Pfam" id="PF08242">
    <property type="entry name" value="Methyltransf_12"/>
    <property type="match status" value="1"/>
</dbReference>
<evidence type="ECO:0000259" key="9">
    <source>
        <dbReference type="PROSITE" id="PS50075"/>
    </source>
</evidence>
<dbReference type="InterPro" id="IPR014030">
    <property type="entry name" value="Ketoacyl_synth_N"/>
</dbReference>
<keyword evidence="2" id="KW-0597">Phosphoprotein</keyword>
<dbReference type="SUPFAM" id="SSF52151">
    <property type="entry name" value="FabD/lysophospholipase-like"/>
    <property type="match status" value="1"/>
</dbReference>
<dbReference type="SMART" id="SM00822">
    <property type="entry name" value="PKS_KR"/>
    <property type="match status" value="1"/>
</dbReference>
<feature type="domain" description="Ketosynthase family 3 (KS3)" evidence="10">
    <location>
        <begin position="5"/>
        <end position="433"/>
    </location>
</feature>
<feature type="domain" description="PKS/mFAS DH" evidence="11">
    <location>
        <begin position="949"/>
        <end position="1274"/>
    </location>
</feature>
<dbReference type="Pfam" id="PF08659">
    <property type="entry name" value="KR"/>
    <property type="match status" value="1"/>
</dbReference>
<dbReference type="Pfam" id="PF21089">
    <property type="entry name" value="PKS_DH_N"/>
    <property type="match status" value="1"/>
</dbReference>
<reference evidence="13" key="1">
    <citation type="journal article" date="2017" name="Nat. Microbiol.">
        <title>Global analysis of biosynthetic gene clusters reveals vast potential of secondary metabolite production in Penicillium species.</title>
        <authorList>
            <person name="Nielsen J.C."/>
            <person name="Grijseels S."/>
            <person name="Prigent S."/>
            <person name="Ji B."/>
            <person name="Dainat J."/>
            <person name="Nielsen K.F."/>
            <person name="Frisvad J.C."/>
            <person name="Workman M."/>
            <person name="Nielsen J."/>
        </authorList>
    </citation>
    <scope>NUCLEOTIDE SEQUENCE [LARGE SCALE GENOMIC DNA]</scope>
    <source>
        <strain evidence="13">IBT 31321</strain>
    </source>
</reference>
<dbReference type="InterPro" id="IPR020843">
    <property type="entry name" value="ER"/>
</dbReference>
<evidence type="ECO:0000256" key="7">
    <source>
        <dbReference type="PROSITE-ProRule" id="PRU01363"/>
    </source>
</evidence>
<dbReference type="Gene3D" id="3.40.47.10">
    <property type="match status" value="1"/>
</dbReference>
<feature type="active site" description="Proton acceptor; for dehydratase activity" evidence="7">
    <location>
        <position position="981"/>
    </location>
</feature>
<dbReference type="SUPFAM" id="SSF55048">
    <property type="entry name" value="Probable ACP-binding domain of malonyl-CoA ACP transacylase"/>
    <property type="match status" value="1"/>
</dbReference>
<dbReference type="GO" id="GO:0016491">
    <property type="term" value="F:oxidoreductase activity"/>
    <property type="evidence" value="ECO:0007669"/>
    <property type="project" value="InterPro"/>
</dbReference>
<accession>A0A1V6V1L1</accession>
<keyword evidence="3" id="KW-0808">Transferase</keyword>
<feature type="compositionally biased region" description="Polar residues" evidence="8">
    <location>
        <begin position="2573"/>
        <end position="2582"/>
    </location>
</feature>
<dbReference type="PANTHER" id="PTHR43775">
    <property type="entry name" value="FATTY ACID SYNTHASE"/>
    <property type="match status" value="1"/>
</dbReference>
<evidence type="ECO:0000313" key="12">
    <source>
        <dbReference type="EMBL" id="OQE44560.1"/>
    </source>
</evidence>
<dbReference type="Pfam" id="PF14765">
    <property type="entry name" value="PS-DH"/>
    <property type="match status" value="1"/>
</dbReference>
<dbReference type="Proteomes" id="UP000191500">
    <property type="component" value="Unassembled WGS sequence"/>
</dbReference>
<evidence type="ECO:0000256" key="4">
    <source>
        <dbReference type="ARBA" id="ARBA00022857"/>
    </source>
</evidence>
<protein>
    <submittedName>
        <fullName evidence="12">Uncharacterized protein</fullName>
    </submittedName>
</protein>
<dbReference type="InterPro" id="IPR016039">
    <property type="entry name" value="Thiolase-like"/>
</dbReference>
<dbReference type="SUPFAM" id="SSF51735">
    <property type="entry name" value="NAD(P)-binding Rossmann-fold domains"/>
    <property type="match status" value="2"/>
</dbReference>
<dbReference type="Gene3D" id="1.10.1200.10">
    <property type="entry name" value="ACP-like"/>
    <property type="match status" value="1"/>
</dbReference>
<dbReference type="InterPro" id="IPR049900">
    <property type="entry name" value="PKS_mFAS_DH"/>
</dbReference>
<dbReference type="InterPro" id="IPR042104">
    <property type="entry name" value="PKS_dehydratase_sf"/>
</dbReference>
<dbReference type="SUPFAM" id="SSF47336">
    <property type="entry name" value="ACP-like"/>
    <property type="match status" value="1"/>
</dbReference>
<dbReference type="InterPro" id="IPR016036">
    <property type="entry name" value="Malonyl_transacylase_ACP-bd"/>
</dbReference>
<dbReference type="CDD" id="cd00833">
    <property type="entry name" value="PKS"/>
    <property type="match status" value="1"/>
</dbReference>
<dbReference type="InterPro" id="IPR016035">
    <property type="entry name" value="Acyl_Trfase/lysoPLipase"/>
</dbReference>
<dbReference type="InterPro" id="IPR001227">
    <property type="entry name" value="Ac_transferase_dom_sf"/>
</dbReference>
<dbReference type="STRING" id="36646.A0A1V6V1L1"/>
<dbReference type="PANTHER" id="PTHR43775:SF22">
    <property type="entry name" value="SYNTHASE, PUTATIVE (JCVI)-RELATED"/>
    <property type="match status" value="1"/>
</dbReference>
<evidence type="ECO:0000313" key="13">
    <source>
        <dbReference type="Proteomes" id="UP000191500"/>
    </source>
</evidence>
<dbReference type="SUPFAM" id="SSF50129">
    <property type="entry name" value="GroES-like"/>
    <property type="match status" value="1"/>
</dbReference>
<dbReference type="GO" id="GO:0006633">
    <property type="term" value="P:fatty acid biosynthetic process"/>
    <property type="evidence" value="ECO:0007669"/>
    <property type="project" value="TreeGrafter"/>
</dbReference>
<dbReference type="GO" id="GO:1901336">
    <property type="term" value="P:lactone biosynthetic process"/>
    <property type="evidence" value="ECO:0007669"/>
    <property type="project" value="UniProtKB-ARBA"/>
</dbReference>
<dbReference type="InterPro" id="IPR049551">
    <property type="entry name" value="PKS_DH_C"/>
</dbReference>
<proteinExistence type="predicted"/>
<keyword evidence="6" id="KW-0012">Acyltransferase</keyword>
<feature type="region of interest" description="N-terminal hotdog fold" evidence="7">
    <location>
        <begin position="949"/>
        <end position="1088"/>
    </location>
</feature>
<dbReference type="GO" id="GO:0030639">
    <property type="term" value="P:polyketide biosynthetic process"/>
    <property type="evidence" value="ECO:0007669"/>
    <property type="project" value="UniProtKB-ARBA"/>
</dbReference>
<dbReference type="Pfam" id="PF08240">
    <property type="entry name" value="ADH_N"/>
    <property type="match status" value="1"/>
</dbReference>
<gene>
    <name evidence="12" type="ORF">PENCOP_c002G08845</name>
</gene>
<dbReference type="SUPFAM" id="SSF53335">
    <property type="entry name" value="S-adenosyl-L-methionine-dependent methyltransferases"/>
    <property type="match status" value="1"/>
</dbReference>
<dbReference type="PROSITE" id="PS52004">
    <property type="entry name" value="KS3_2"/>
    <property type="match status" value="1"/>
</dbReference>
<keyword evidence="4" id="KW-0521">NADP</keyword>
<dbReference type="Gene3D" id="3.90.180.10">
    <property type="entry name" value="Medium-chain alcohol dehydrogenases, catalytic domain"/>
    <property type="match status" value="1"/>
</dbReference>
<dbReference type="InterPro" id="IPR032821">
    <property type="entry name" value="PKS_assoc"/>
</dbReference>
<evidence type="ECO:0000256" key="6">
    <source>
        <dbReference type="ARBA" id="ARBA00023315"/>
    </source>
</evidence>
<dbReference type="Pfam" id="PF16197">
    <property type="entry name" value="KAsynt_C_assoc"/>
    <property type="match status" value="1"/>
</dbReference>
<dbReference type="InterPro" id="IPR050091">
    <property type="entry name" value="PKS_NRPS_Biosynth_Enz"/>
</dbReference>
<feature type="active site" description="Proton donor; for dehydratase activity" evidence="7">
    <location>
        <position position="1183"/>
    </location>
</feature>
<feature type="domain" description="Carrier" evidence="9">
    <location>
        <begin position="2485"/>
        <end position="2563"/>
    </location>
</feature>
<evidence type="ECO:0000256" key="8">
    <source>
        <dbReference type="SAM" id="MobiDB-lite"/>
    </source>
</evidence>
<feature type="compositionally biased region" description="Polar residues" evidence="8">
    <location>
        <begin position="269"/>
        <end position="286"/>
    </location>
</feature>
<dbReference type="InterPro" id="IPR013217">
    <property type="entry name" value="Methyltransf_12"/>
</dbReference>
<evidence type="ECO:0000259" key="10">
    <source>
        <dbReference type="PROSITE" id="PS52004"/>
    </source>
</evidence>
<dbReference type="CDD" id="cd05195">
    <property type="entry name" value="enoyl_red"/>
    <property type="match status" value="1"/>
</dbReference>
<dbReference type="GO" id="GO:0031177">
    <property type="term" value="F:phosphopantetheine binding"/>
    <property type="evidence" value="ECO:0007669"/>
    <property type="project" value="InterPro"/>
</dbReference>
<dbReference type="InterPro" id="IPR009081">
    <property type="entry name" value="PP-bd_ACP"/>
</dbReference>
<dbReference type="InterPro" id="IPR014031">
    <property type="entry name" value="Ketoacyl_synth_C"/>
</dbReference>
<keyword evidence="1" id="KW-0596">Phosphopantetheine</keyword>
<dbReference type="InterPro" id="IPR057326">
    <property type="entry name" value="KR_dom"/>
</dbReference>
<dbReference type="PROSITE" id="PS50075">
    <property type="entry name" value="CARRIER"/>
    <property type="match status" value="1"/>
</dbReference>
<dbReference type="Gene3D" id="3.40.50.150">
    <property type="entry name" value="Vaccinia Virus protein VP39"/>
    <property type="match status" value="1"/>
</dbReference>
<dbReference type="InterPro" id="IPR049552">
    <property type="entry name" value="PKS_DH_N"/>
</dbReference>
<dbReference type="Gene3D" id="3.40.50.720">
    <property type="entry name" value="NAD(P)-binding Rossmann-like Domain"/>
    <property type="match status" value="2"/>
</dbReference>
<comment type="caution">
    <text evidence="12">The sequence shown here is derived from an EMBL/GenBank/DDBJ whole genome shotgun (WGS) entry which is preliminary data.</text>
</comment>
<evidence type="ECO:0000259" key="11">
    <source>
        <dbReference type="PROSITE" id="PS52019"/>
    </source>
</evidence>
<dbReference type="SMART" id="SM00825">
    <property type="entry name" value="PKS_KS"/>
    <property type="match status" value="1"/>
</dbReference>
<evidence type="ECO:0000256" key="2">
    <source>
        <dbReference type="ARBA" id="ARBA00022553"/>
    </source>
</evidence>
<dbReference type="InterPro" id="IPR013154">
    <property type="entry name" value="ADH-like_N"/>
</dbReference>
<dbReference type="PROSITE" id="PS51257">
    <property type="entry name" value="PROKAR_LIPOPROTEIN"/>
    <property type="match status" value="1"/>
</dbReference>
<dbReference type="InterPro" id="IPR011032">
    <property type="entry name" value="GroES-like_sf"/>
</dbReference>
<dbReference type="SMART" id="SM00826">
    <property type="entry name" value="PKS_DH"/>
    <property type="match status" value="1"/>
</dbReference>
<dbReference type="Pfam" id="PF13602">
    <property type="entry name" value="ADH_zinc_N_2"/>
    <property type="match status" value="1"/>
</dbReference>
<dbReference type="Gene3D" id="3.30.70.3290">
    <property type="match status" value="1"/>
</dbReference>
<dbReference type="Gene3D" id="3.40.366.10">
    <property type="entry name" value="Malonyl-Coenzyme A Acyl Carrier Protein, domain 2"/>
    <property type="match status" value="1"/>
</dbReference>
<sequence>MYLRPVPVAIIGVGCRLPGGANNLDRLWKLLSEGRSGWTEIPADRWAAEEWFDAYPDAKQSMVTKHGFFLEEDISQFDAKFFGISSSEAHAMDPQQRLFLMTTYEALEDAGIPVETLRGSNTGVFASIFERSYDRMRHKDLSTISNTHMNGTGEAILSNRISYCFDLKGPCMTIDTGCSGSLVALHQACHSLMLGESDLALVGGSQLVIHPDALSIMSSMGMLNPDGKSYAFDSRGEGYGRGEGVATVVLKRLDRAIEDGDRVHAVIVNSGTNQDGKTSGLNSPSGDAQAALSSRVYREAGLNPADTSFVEAHGTGTKVGDREEIASISKVFCEGVARTDHLYVGSIKSNIGHLEATSGIAGLLKCILVLKNDLIPQNLNFIQPKPSLKLHERNIKIPTELTKLPASRHGGPVRVSLNSFGYGGTNCHIILEAADTGEKVNVTRINSGAANGAVTTHRDRMKNELLGNNRASSLNNTTSQCPELIVLSASTEKALLSRAGDIRLWINTHQIALQTLHNLSYTLGVHRSALPYRKAIVASTTEEVVAELKVLGLQKRTVSTAPVTFVFSGQGAQWHAMGLELIHSSHVFQVSISAMEDVLRRQGCPWSLLEELSKSSEHSRISEAEIAQPATTAIQIALVDLLESFSIRPSQVVGHSSGEIAAAYAVGALSRENAIFIAYQRGVFCAKAKKMVDVPGSMMAVSLDETEAMLYLEKLSRGTAVIACVNSQLSQTLSGDETAIDDLKKLFDKKGIYARKLRVDMAYHSHHMQCVAQGYQEALGSIEPSGLRDGVVFYSSVTGAIKSAGFDSDYWASNLVSQVKFSQALTQLRNDQIQHDASINVSVFIEIGPHSALAGPSRQTLSQEGAKKFEFEYFSALRRNANATKSTLALVGRVFELGIEVDMTAVLTMSDKTKPEIIRDLRLYPWDLAPFWRESRLSKAHRFRQFPHHDLLGLFDPASTIHEPRWRYFINLDRLPWLRGHMVEGFTLYPGAGYLTMAIEAMKQLVQMRGLQTPIAKFVLRNVAIPKAIVLSEPDDSSSGEVEVQLSMSAANQYDGSRWQLFRIRSYNADGSWSEHCSGEITVEHETDEHDEVEGTREDELRREEARQFLATCQQICDTEMTKSEFYDFAKLTGNEFSGAFTLIIAAKYGKSRGVFEVCTPDIAPLMPYQSFRAHVIHPTTLDATQQINAVLFKKFVANGACVPTKIPLLEINTSLSTTAGNILTGAIQIEDDGPKESRGESWVFQKDVDGHLSPVIRLIVNLRAIGETREEDQPSVVQDTVNHIEWNLDADFMTGSIFRKVLSSTLGLEETTTHGFDGTKVSIEELDKIYLVTDQASSIWVRDAVRYVEGNNAGIVTPQQVKFFGWMKRWLSSDYCRHIISGLTPEEEKSILQRIESSDTSAQLQLLARVGKALPRILTGDVEPLDVMLEGNLLSRYYESGILVGPYKAAVAYLKVLTFKSPRLRVLEAGAGTGGCTKWLCRGLSGQNGAVGLPIEKYTFTDISSGFFEDARQTFAEFEEVMEFRTLDVDADPIEQGFDPGFYDVVVAANVLHATKNIDVTISRVRKLLKPGGSLVLVEIEPRSTVFSLVGGSLTGWWTPEDDFRFDGPLLFRNQWQDVLTRNGFGGIDLSWECMMVAKANPSPRNGILARHDIVLIRDGVDKHAAKAAAEFASRNIDTTECQWGQVKAQEESHYVIFDHAEKRLLLDPHPELFEAVKALLSARCRVLWVLLQDKANPAASAYKGLINALIRVLRRESSSTGLVSLDIRQPAHNPEVTARVIADVVHRRFWPGTDDPPSLEPEFAWEDDRVLIPRIKADAEFMRWARRGSCLGASGETETVPYQGDRVLKAEVGTPGLLNTLRFVDNDLSAPLRPSHIEVKTEAHGLNYKDVSLALGQKGPGAHMAGEFAGVVTAVGGNMNNLYQIGDRVMGFGSQPFSNVSRVHGYQAHKTPNWMSTTVAASIPHAYVTAYHCIIKIGRLGKGQSVLIHAASGGVGQAATQLAQHIGATVFCTVSTAAKRKLVINEYGIPESHIFSSRTRSLKGGIMRLTQGEGVDLVLNSSVGEALRDSLDCVKSMGTFIELGKREMQQGSQLSMAAFHRLITFHAFDLETLSAQNPGRVHQILSDIVSLLESNVLRPIHPISVYPIHQIEDAFHFLGSRKHTGKIVLLAFPRSTVKCSPANPKPLRARKDGTYVVAGGLGDLTSRVCVFLASRGAGHMVVLSRRAIDEETKQKYMAAVREHGAELHLLQCDITGEESMKRAASYCSGLPPVRGVVNGALVLSDRTFAQMTIDQWKLPLQPKVFGTLNLDKFFASRNLAFFLTLSSVVAVVGRAGQSNYAAGNGFQDAFALAHSAHPHTHYLSVNVGAVSVEAYGAIKEAQGNMSIGGMRASLQQNSVMDISIDDFIANIEYAMTSLARGSDTHQTIQGVTYQSMLDANDEHLLENPVFSQLAHSKRKKTAGARDTDKIDLKGALGSVKAMGEAEQLIRDATLAKFAIFLDRPIDEIRVDQSLATIGLDSLVSIELKNWMVRTFQVNLQTSELGGTASILSLAAMLTSRSKAIPGHVRHSQPQEATSPAENIPSFY</sequence>
<dbReference type="InterPro" id="IPR036291">
    <property type="entry name" value="NAD(P)-bd_dom_sf"/>
</dbReference>
<feature type="region of interest" description="Disordered" evidence="8">
    <location>
        <begin position="2567"/>
        <end position="2589"/>
    </location>
</feature>
<dbReference type="InterPro" id="IPR020841">
    <property type="entry name" value="PKS_Beta-ketoAc_synthase_dom"/>
</dbReference>